<protein>
    <submittedName>
        <fullName evidence="3">Uncharacterized protein</fullName>
    </submittedName>
</protein>
<proteinExistence type="predicted"/>
<sequence>MQLPVEFVNYIAKYSYLIFIFLMLQGSLLVILFYLFIDKFTSSKKVKLQESTVKQEAYTKALSILEEAKDSSLKIVEDANKRAQVLLGDVQLVTDDVRRDLNDQLQALADKHIQVLSSTNDEFISSFKKALGDESQKTTDVLEQTTTIVRDALLSEVDQFKDILRKETFETEEQLKNRIQDEYAAVRDELDEYKKSKLASIDAKIYEIVYEVASNVTGKSLDVDSHQAVVIQFLEQAKKEHRLP</sequence>
<organism evidence="3 4">
    <name type="scientific">candidate division WWE3 bacterium</name>
    <dbReference type="NCBI Taxonomy" id="2053526"/>
    <lineage>
        <taxon>Bacteria</taxon>
        <taxon>Katanobacteria</taxon>
    </lineage>
</organism>
<evidence type="ECO:0000256" key="2">
    <source>
        <dbReference type="SAM" id="Phobius"/>
    </source>
</evidence>
<feature type="coiled-coil region" evidence="1">
    <location>
        <begin position="169"/>
        <end position="196"/>
    </location>
</feature>
<feature type="transmembrane region" description="Helical" evidence="2">
    <location>
        <begin position="14"/>
        <end position="37"/>
    </location>
</feature>
<reference evidence="3 4" key="1">
    <citation type="journal article" date="2020" name="Biotechnol. Biofuels">
        <title>New insights from the biogas microbiome by comprehensive genome-resolved metagenomics of nearly 1600 species originating from multiple anaerobic digesters.</title>
        <authorList>
            <person name="Campanaro S."/>
            <person name="Treu L."/>
            <person name="Rodriguez-R L.M."/>
            <person name="Kovalovszki A."/>
            <person name="Ziels R.M."/>
            <person name="Maus I."/>
            <person name="Zhu X."/>
            <person name="Kougias P.G."/>
            <person name="Basile A."/>
            <person name="Luo G."/>
            <person name="Schluter A."/>
            <person name="Konstantinidis K.T."/>
            <person name="Angelidaki I."/>
        </authorList>
    </citation>
    <scope>NUCLEOTIDE SEQUENCE [LARGE SCALE GENOMIC DNA]</scope>
    <source>
        <strain evidence="3">AS27yjCOA_165</strain>
    </source>
</reference>
<dbReference type="EMBL" id="JAAZNL010000003">
    <property type="protein sequence ID" value="NMB69640.1"/>
    <property type="molecule type" value="Genomic_DNA"/>
</dbReference>
<name>A0A7X9DK37_UNCKA</name>
<accession>A0A7X9DK37</accession>
<keyword evidence="1" id="KW-0175">Coiled coil</keyword>
<evidence type="ECO:0000313" key="4">
    <source>
        <dbReference type="Proteomes" id="UP000526033"/>
    </source>
</evidence>
<keyword evidence="2" id="KW-0472">Membrane</keyword>
<comment type="caution">
    <text evidence="3">The sequence shown here is derived from an EMBL/GenBank/DDBJ whole genome shotgun (WGS) entry which is preliminary data.</text>
</comment>
<keyword evidence="2" id="KW-0812">Transmembrane</keyword>
<keyword evidence="2" id="KW-1133">Transmembrane helix</keyword>
<evidence type="ECO:0000256" key="1">
    <source>
        <dbReference type="SAM" id="Coils"/>
    </source>
</evidence>
<dbReference type="Proteomes" id="UP000526033">
    <property type="component" value="Unassembled WGS sequence"/>
</dbReference>
<evidence type="ECO:0000313" key="3">
    <source>
        <dbReference type="EMBL" id="NMB69640.1"/>
    </source>
</evidence>
<gene>
    <name evidence="3" type="ORF">GYA27_00350</name>
</gene>
<dbReference type="AlphaFoldDB" id="A0A7X9DK37"/>